<dbReference type="EMBL" id="BPVZ01000785">
    <property type="protein sequence ID" value="GKV52622.1"/>
    <property type="molecule type" value="Genomic_DNA"/>
</dbReference>
<name>A0AAV5MST3_9ROSI</name>
<evidence type="ECO:0000259" key="1">
    <source>
        <dbReference type="Pfam" id="PF06159"/>
    </source>
</evidence>
<organism evidence="2 3">
    <name type="scientific">Rubroshorea leprosula</name>
    <dbReference type="NCBI Taxonomy" id="152421"/>
    <lineage>
        <taxon>Eukaryota</taxon>
        <taxon>Viridiplantae</taxon>
        <taxon>Streptophyta</taxon>
        <taxon>Embryophyta</taxon>
        <taxon>Tracheophyta</taxon>
        <taxon>Spermatophyta</taxon>
        <taxon>Magnoliopsida</taxon>
        <taxon>eudicotyledons</taxon>
        <taxon>Gunneridae</taxon>
        <taxon>Pentapetalae</taxon>
        <taxon>rosids</taxon>
        <taxon>malvids</taxon>
        <taxon>Malvales</taxon>
        <taxon>Dipterocarpaceae</taxon>
        <taxon>Rubroshorea</taxon>
    </lineage>
</organism>
<dbReference type="PANTHER" id="PTHR13134:SF3">
    <property type="entry name" value="TRAFFICKING PROTEIN PARTICLE COMPLEX SUBUNIT 13"/>
    <property type="match status" value="1"/>
</dbReference>
<dbReference type="Pfam" id="PF06159">
    <property type="entry name" value="TRAPPC13_N"/>
    <property type="match status" value="1"/>
</dbReference>
<dbReference type="Proteomes" id="UP001054252">
    <property type="component" value="Unassembled WGS sequence"/>
</dbReference>
<dbReference type="PANTHER" id="PTHR13134">
    <property type="entry name" value="TRAFFICKING PROTEIN PARTICLE COMPLEX SUBUNIT 13"/>
    <property type="match status" value="1"/>
</dbReference>
<dbReference type="InterPro" id="IPR010378">
    <property type="entry name" value="TRAPPC13"/>
</dbReference>
<reference evidence="2 3" key="1">
    <citation type="journal article" date="2021" name="Commun. Biol.">
        <title>The genome of Shorea leprosula (Dipterocarpaceae) highlights the ecological relevance of drought in aseasonal tropical rainforests.</title>
        <authorList>
            <person name="Ng K.K.S."/>
            <person name="Kobayashi M.J."/>
            <person name="Fawcett J.A."/>
            <person name="Hatakeyama M."/>
            <person name="Paape T."/>
            <person name="Ng C.H."/>
            <person name="Ang C.C."/>
            <person name="Tnah L.H."/>
            <person name="Lee C.T."/>
            <person name="Nishiyama T."/>
            <person name="Sese J."/>
            <person name="O'Brien M.J."/>
            <person name="Copetti D."/>
            <person name="Mohd Noor M.I."/>
            <person name="Ong R.C."/>
            <person name="Putra M."/>
            <person name="Sireger I.Z."/>
            <person name="Indrioko S."/>
            <person name="Kosugi Y."/>
            <person name="Izuno A."/>
            <person name="Isagi Y."/>
            <person name="Lee S.L."/>
            <person name="Shimizu K.K."/>
        </authorList>
    </citation>
    <scope>NUCLEOTIDE SEQUENCE [LARGE SCALE GENOMIC DNA]</scope>
    <source>
        <strain evidence="2">214</strain>
    </source>
</reference>
<feature type="domain" description="Trafficking protein particle complex subunit 13 N-terminal" evidence="1">
    <location>
        <begin position="7"/>
        <end position="77"/>
    </location>
</feature>
<accession>A0AAV5MST3</accession>
<dbReference type="AlphaFoldDB" id="A0AAV5MST3"/>
<gene>
    <name evidence="2" type="ORF">SLEP1_g59196</name>
</gene>
<protein>
    <recommendedName>
        <fullName evidence="1">Trafficking protein particle complex subunit 13 N-terminal domain-containing protein</fullName>
    </recommendedName>
</protein>
<sequence>MGPFWFIQAEIQTERQRILLLDTSKSPVESIRAGGRYDFIVEHDVKELGAHTLVCTALYNDGDGERKYLPQFFKFIVSNPLSVRTKIYLCGFAFQTEYNMFLSAVRVHAVKVG</sequence>
<dbReference type="GO" id="GO:1990072">
    <property type="term" value="C:TRAPPIII protein complex"/>
    <property type="evidence" value="ECO:0007669"/>
    <property type="project" value="TreeGrafter"/>
</dbReference>
<evidence type="ECO:0000313" key="3">
    <source>
        <dbReference type="Proteomes" id="UP001054252"/>
    </source>
</evidence>
<evidence type="ECO:0000313" key="2">
    <source>
        <dbReference type="EMBL" id="GKV52622.1"/>
    </source>
</evidence>
<comment type="caution">
    <text evidence="2">The sequence shown here is derived from an EMBL/GenBank/DDBJ whole genome shotgun (WGS) entry which is preliminary data.</text>
</comment>
<proteinExistence type="predicted"/>
<keyword evidence="3" id="KW-1185">Reference proteome</keyword>
<dbReference type="InterPro" id="IPR055427">
    <property type="entry name" value="TRAPPC13_N"/>
</dbReference>